<sequence>MLNTAFSLSVPVMLSRVDQSRVPALNHLVYLFDSIRRPSRRHPGRSEFFELRPQVLGLVTAPDGTEVREQVGQCFVANASAYVNPRGLIGIQSHSDPTGHYLKGKAMAAGQITRVFDHIRPASVSVFG</sequence>
<comment type="caution">
    <text evidence="1">The sequence shown here is derived from an EMBL/GenBank/DDBJ whole genome shotgun (WGS) entry which is preliminary data.</text>
</comment>
<protein>
    <submittedName>
        <fullName evidence="1">Uncharacterized protein</fullName>
    </submittedName>
</protein>
<dbReference type="Proteomes" id="UP000784294">
    <property type="component" value="Unassembled WGS sequence"/>
</dbReference>
<organism evidence="1 2">
    <name type="scientific">Protopolystoma xenopodis</name>
    <dbReference type="NCBI Taxonomy" id="117903"/>
    <lineage>
        <taxon>Eukaryota</taxon>
        <taxon>Metazoa</taxon>
        <taxon>Spiralia</taxon>
        <taxon>Lophotrochozoa</taxon>
        <taxon>Platyhelminthes</taxon>
        <taxon>Monogenea</taxon>
        <taxon>Polyopisthocotylea</taxon>
        <taxon>Polystomatidea</taxon>
        <taxon>Polystomatidae</taxon>
        <taxon>Protopolystoma</taxon>
    </lineage>
</organism>
<dbReference type="AlphaFoldDB" id="A0A448X8B3"/>
<dbReference type="EMBL" id="CAAALY010114619">
    <property type="protein sequence ID" value="VEL30700.1"/>
    <property type="molecule type" value="Genomic_DNA"/>
</dbReference>
<keyword evidence="2" id="KW-1185">Reference proteome</keyword>
<evidence type="ECO:0000313" key="2">
    <source>
        <dbReference type="Proteomes" id="UP000784294"/>
    </source>
</evidence>
<reference evidence="1" key="1">
    <citation type="submission" date="2018-11" db="EMBL/GenBank/DDBJ databases">
        <authorList>
            <consortium name="Pathogen Informatics"/>
        </authorList>
    </citation>
    <scope>NUCLEOTIDE SEQUENCE</scope>
</reference>
<gene>
    <name evidence="1" type="ORF">PXEA_LOCUS24140</name>
</gene>
<evidence type="ECO:0000313" key="1">
    <source>
        <dbReference type="EMBL" id="VEL30700.1"/>
    </source>
</evidence>
<accession>A0A448X8B3</accession>
<proteinExistence type="predicted"/>
<name>A0A448X8B3_9PLAT</name>